<keyword evidence="2" id="KW-1003">Cell membrane</keyword>
<dbReference type="GO" id="GO:0005886">
    <property type="term" value="C:plasma membrane"/>
    <property type="evidence" value="ECO:0007669"/>
    <property type="project" value="UniProtKB-SubCell"/>
</dbReference>
<proteinExistence type="predicted"/>
<dbReference type="AlphaFoldDB" id="A0AA41U6K0"/>
<dbReference type="PANTHER" id="PTHR34820">
    <property type="entry name" value="INNER MEMBRANE PROTEIN YEBZ"/>
    <property type="match status" value="1"/>
</dbReference>
<dbReference type="InterPro" id="IPR014755">
    <property type="entry name" value="Cu-Rt/internalin_Ig-like"/>
</dbReference>
<feature type="signal peptide" evidence="11">
    <location>
        <begin position="1"/>
        <end position="29"/>
    </location>
</feature>
<evidence type="ECO:0000256" key="1">
    <source>
        <dbReference type="ARBA" id="ARBA00004651"/>
    </source>
</evidence>
<dbReference type="Pfam" id="PF05425">
    <property type="entry name" value="CopD"/>
    <property type="match status" value="1"/>
</dbReference>
<evidence type="ECO:0000256" key="7">
    <source>
        <dbReference type="ARBA" id="ARBA00023008"/>
    </source>
</evidence>
<evidence type="ECO:0000256" key="10">
    <source>
        <dbReference type="SAM" id="Phobius"/>
    </source>
</evidence>
<reference evidence="14" key="1">
    <citation type="submission" date="2022-01" db="EMBL/GenBank/DDBJ databases">
        <title>Antribacter sp. nov., isolated from Guizhou of China.</title>
        <authorList>
            <person name="Chengliang C."/>
            <person name="Ya Z."/>
        </authorList>
    </citation>
    <scope>NUCLEOTIDE SEQUENCE</scope>
    <source>
        <strain evidence="14">KLBMP 9083</strain>
    </source>
</reference>
<feature type="transmembrane region" description="Helical" evidence="10">
    <location>
        <begin position="243"/>
        <end position="266"/>
    </location>
</feature>
<dbReference type="Gene3D" id="2.60.40.1220">
    <property type="match status" value="1"/>
</dbReference>
<evidence type="ECO:0000259" key="12">
    <source>
        <dbReference type="Pfam" id="PF04234"/>
    </source>
</evidence>
<keyword evidence="7" id="KW-0186">Copper</keyword>
<keyword evidence="8 10" id="KW-0472">Membrane</keyword>
<protein>
    <submittedName>
        <fullName evidence="14">CopD family protein</fullName>
    </submittedName>
</protein>
<evidence type="ECO:0000259" key="13">
    <source>
        <dbReference type="Pfam" id="PF05425"/>
    </source>
</evidence>
<feature type="transmembrane region" description="Helical" evidence="10">
    <location>
        <begin position="437"/>
        <end position="455"/>
    </location>
</feature>
<feature type="chain" id="PRO_5041432444" evidence="11">
    <location>
        <begin position="30"/>
        <end position="457"/>
    </location>
</feature>
<evidence type="ECO:0000256" key="5">
    <source>
        <dbReference type="ARBA" id="ARBA00022729"/>
    </source>
</evidence>
<keyword evidence="15" id="KW-1185">Reference proteome</keyword>
<dbReference type="InterPro" id="IPR014756">
    <property type="entry name" value="Ig_E-set"/>
</dbReference>
<comment type="caution">
    <text evidence="14">The sequence shown here is derived from an EMBL/GenBank/DDBJ whole genome shotgun (WGS) entry which is preliminary data.</text>
</comment>
<feature type="region of interest" description="Disordered" evidence="9">
    <location>
        <begin position="128"/>
        <end position="151"/>
    </location>
</feature>
<gene>
    <name evidence="14" type="ORF">L1785_09020</name>
</gene>
<dbReference type="GO" id="GO:0046688">
    <property type="term" value="P:response to copper ion"/>
    <property type="evidence" value="ECO:0007669"/>
    <property type="project" value="InterPro"/>
</dbReference>
<dbReference type="Proteomes" id="UP001165405">
    <property type="component" value="Unassembled WGS sequence"/>
</dbReference>
<feature type="domain" description="Copper resistance protein D" evidence="13">
    <location>
        <begin position="347"/>
        <end position="450"/>
    </location>
</feature>
<evidence type="ECO:0000256" key="4">
    <source>
        <dbReference type="ARBA" id="ARBA00022723"/>
    </source>
</evidence>
<keyword evidence="5 11" id="KW-0732">Signal</keyword>
<sequence>MTSALAPRFARTLLLAIMISIYCATPAAAHTKLASSDPAGGSTSSGAVAAVTLTFTLPVTPLGDTVVIEGPQGIVDAEITQAQDGTAVVATPGQPLTDGSYAVSWTVTAQDGHPLEGTLAFTVAEDATQPGATPGASTDADPPTSHSAHVMGSMQDHETPPFVDAAGRFGNAATLWGWLVAAGGLAFAGLALRGRDLVDVPVVLAGVRWTGALILAGLALRVAARSVTLVNGDIAAAVAPSAVADALAGTTGWVIGLQAAGALAVLAGTGRTVPGSAIAAAGVLSAGAGFVLDGHSNTMEPRWLVLTADIAHLAAAATWLGGVVMLSVVLRRRQQDGRDLDAALMGARFSVIGAVTLAVVGVTGTLLAIAILDRPAQLWETDWGLALLAKVAVVAVVGIVGAYSHFHIVPLLAAATSRRRHGRSSGDALRRSATPETALMIAIVLITGWLVGASTDV</sequence>
<dbReference type="Pfam" id="PF04234">
    <property type="entry name" value="CopC"/>
    <property type="match status" value="1"/>
</dbReference>
<dbReference type="GO" id="GO:0005507">
    <property type="term" value="F:copper ion binding"/>
    <property type="evidence" value="ECO:0007669"/>
    <property type="project" value="InterPro"/>
</dbReference>
<dbReference type="SUPFAM" id="SSF81296">
    <property type="entry name" value="E set domains"/>
    <property type="match status" value="1"/>
</dbReference>
<dbReference type="GO" id="GO:0042597">
    <property type="term" value="C:periplasmic space"/>
    <property type="evidence" value="ECO:0007669"/>
    <property type="project" value="InterPro"/>
</dbReference>
<dbReference type="InterPro" id="IPR007348">
    <property type="entry name" value="CopC_dom"/>
</dbReference>
<evidence type="ECO:0000256" key="11">
    <source>
        <dbReference type="SAM" id="SignalP"/>
    </source>
</evidence>
<evidence type="ECO:0000256" key="9">
    <source>
        <dbReference type="SAM" id="MobiDB-lite"/>
    </source>
</evidence>
<feature type="transmembrane region" description="Helical" evidence="10">
    <location>
        <begin position="304"/>
        <end position="330"/>
    </location>
</feature>
<evidence type="ECO:0000313" key="15">
    <source>
        <dbReference type="Proteomes" id="UP001165405"/>
    </source>
</evidence>
<evidence type="ECO:0000256" key="2">
    <source>
        <dbReference type="ARBA" id="ARBA00022475"/>
    </source>
</evidence>
<comment type="subcellular location">
    <subcellularLocation>
        <location evidence="1">Cell membrane</location>
        <topology evidence="1">Multi-pass membrane protein</topology>
    </subcellularLocation>
</comment>
<feature type="transmembrane region" description="Helical" evidence="10">
    <location>
        <begin position="351"/>
        <end position="372"/>
    </location>
</feature>
<dbReference type="PANTHER" id="PTHR34820:SF4">
    <property type="entry name" value="INNER MEMBRANE PROTEIN YEBZ"/>
    <property type="match status" value="1"/>
</dbReference>
<name>A0AA41U6K0_9MICO</name>
<dbReference type="EMBL" id="JAKGSG010000025">
    <property type="protein sequence ID" value="MCF4121123.1"/>
    <property type="molecule type" value="Genomic_DNA"/>
</dbReference>
<feature type="transmembrane region" description="Helical" evidence="10">
    <location>
        <begin position="175"/>
        <end position="193"/>
    </location>
</feature>
<organism evidence="14 15">
    <name type="scientific">Antribacter soli</name>
    <dbReference type="NCBI Taxonomy" id="2910976"/>
    <lineage>
        <taxon>Bacteria</taxon>
        <taxon>Bacillati</taxon>
        <taxon>Actinomycetota</taxon>
        <taxon>Actinomycetes</taxon>
        <taxon>Micrococcales</taxon>
        <taxon>Promicromonosporaceae</taxon>
        <taxon>Antribacter</taxon>
    </lineage>
</organism>
<dbReference type="InterPro" id="IPR032694">
    <property type="entry name" value="CopC/D"/>
</dbReference>
<evidence type="ECO:0000256" key="3">
    <source>
        <dbReference type="ARBA" id="ARBA00022692"/>
    </source>
</evidence>
<accession>A0AA41U6K0</accession>
<feature type="transmembrane region" description="Helical" evidence="10">
    <location>
        <begin position="200"/>
        <end position="223"/>
    </location>
</feature>
<feature type="transmembrane region" description="Helical" evidence="10">
    <location>
        <begin position="392"/>
        <end position="416"/>
    </location>
</feature>
<dbReference type="InterPro" id="IPR008457">
    <property type="entry name" value="Cu-R_CopD_dom"/>
</dbReference>
<keyword evidence="6 10" id="KW-1133">Transmembrane helix</keyword>
<dbReference type="GO" id="GO:0006825">
    <property type="term" value="P:copper ion transport"/>
    <property type="evidence" value="ECO:0007669"/>
    <property type="project" value="InterPro"/>
</dbReference>
<keyword evidence="3 10" id="KW-0812">Transmembrane</keyword>
<evidence type="ECO:0000256" key="8">
    <source>
        <dbReference type="ARBA" id="ARBA00023136"/>
    </source>
</evidence>
<evidence type="ECO:0000313" key="14">
    <source>
        <dbReference type="EMBL" id="MCF4121123.1"/>
    </source>
</evidence>
<keyword evidence="4" id="KW-0479">Metal-binding</keyword>
<dbReference type="RefSeq" id="WP_236088907.1">
    <property type="nucleotide sequence ID" value="NZ_JAKGSG010000025.1"/>
</dbReference>
<feature type="domain" description="CopC" evidence="12">
    <location>
        <begin position="30"/>
        <end position="123"/>
    </location>
</feature>
<evidence type="ECO:0000256" key="6">
    <source>
        <dbReference type="ARBA" id="ARBA00022989"/>
    </source>
</evidence>
<feature type="transmembrane region" description="Helical" evidence="10">
    <location>
        <begin position="273"/>
        <end position="292"/>
    </location>
</feature>